<dbReference type="InterPro" id="IPR036703">
    <property type="entry name" value="MOB_kinase_act_sf"/>
</dbReference>
<dbReference type="VEuPathDB" id="VectorBase:HLOH_063753"/>
<keyword evidence="1" id="KW-0479">Metal-binding</keyword>
<dbReference type="AlphaFoldDB" id="A0A9J6G2I7"/>
<accession>A0A9J6G2I7</accession>
<keyword evidence="1" id="KW-0862">Zinc</keyword>
<gene>
    <name evidence="2" type="ORF">HPB48_003370</name>
</gene>
<evidence type="ECO:0000313" key="3">
    <source>
        <dbReference type="Proteomes" id="UP000821853"/>
    </source>
</evidence>
<dbReference type="Proteomes" id="UP000821853">
    <property type="component" value="Chromosome 4"/>
</dbReference>
<dbReference type="OrthoDB" id="8170117at2759"/>
<sequence>MTLVQDQLDGESLFPSKIRVPFPKKICSITKTILKRPYRVYEHIYSWARRHTSTPASSNASSSPSSLASLTAGELVPLQELIELTSEDLRRKPLHASDPVLPQNCCAVEDDLFFLDCGGGLPQCVPPMRVSYLPLCCSLCAHPLYAAAVSLDFSSLRVFFFAHVPIGLAGGVHLHCGTLLL</sequence>
<dbReference type="InterPro" id="IPR005301">
    <property type="entry name" value="MOB_kinase_act_fam"/>
</dbReference>
<proteinExistence type="predicted"/>
<protein>
    <submittedName>
        <fullName evidence="2">Uncharacterized protein</fullName>
    </submittedName>
</protein>
<organism evidence="2 3">
    <name type="scientific">Haemaphysalis longicornis</name>
    <name type="common">Bush tick</name>
    <dbReference type="NCBI Taxonomy" id="44386"/>
    <lineage>
        <taxon>Eukaryota</taxon>
        <taxon>Metazoa</taxon>
        <taxon>Ecdysozoa</taxon>
        <taxon>Arthropoda</taxon>
        <taxon>Chelicerata</taxon>
        <taxon>Arachnida</taxon>
        <taxon>Acari</taxon>
        <taxon>Parasitiformes</taxon>
        <taxon>Ixodida</taxon>
        <taxon>Ixodoidea</taxon>
        <taxon>Ixodidae</taxon>
        <taxon>Haemaphysalinae</taxon>
        <taxon>Haemaphysalis</taxon>
    </lineage>
</organism>
<reference evidence="2 3" key="1">
    <citation type="journal article" date="2020" name="Cell">
        <title>Large-Scale Comparative Analyses of Tick Genomes Elucidate Their Genetic Diversity and Vector Capacities.</title>
        <authorList>
            <consortium name="Tick Genome and Microbiome Consortium (TIGMIC)"/>
            <person name="Jia N."/>
            <person name="Wang J."/>
            <person name="Shi W."/>
            <person name="Du L."/>
            <person name="Sun Y."/>
            <person name="Zhan W."/>
            <person name="Jiang J.F."/>
            <person name="Wang Q."/>
            <person name="Zhang B."/>
            <person name="Ji P."/>
            <person name="Bell-Sakyi L."/>
            <person name="Cui X.M."/>
            <person name="Yuan T.T."/>
            <person name="Jiang B.G."/>
            <person name="Yang W.F."/>
            <person name="Lam T.T."/>
            <person name="Chang Q.C."/>
            <person name="Ding S.J."/>
            <person name="Wang X.J."/>
            <person name="Zhu J.G."/>
            <person name="Ruan X.D."/>
            <person name="Zhao L."/>
            <person name="Wei J.T."/>
            <person name="Ye R.Z."/>
            <person name="Que T.C."/>
            <person name="Du C.H."/>
            <person name="Zhou Y.H."/>
            <person name="Cheng J.X."/>
            <person name="Dai P.F."/>
            <person name="Guo W.B."/>
            <person name="Han X.H."/>
            <person name="Huang E.J."/>
            <person name="Li L.F."/>
            <person name="Wei W."/>
            <person name="Gao Y.C."/>
            <person name="Liu J.Z."/>
            <person name="Shao H.Z."/>
            <person name="Wang X."/>
            <person name="Wang C.C."/>
            <person name="Yang T.C."/>
            <person name="Huo Q.B."/>
            <person name="Li W."/>
            <person name="Chen H.Y."/>
            <person name="Chen S.E."/>
            <person name="Zhou L.G."/>
            <person name="Ni X.B."/>
            <person name="Tian J.H."/>
            <person name="Sheng Y."/>
            <person name="Liu T."/>
            <person name="Pan Y.S."/>
            <person name="Xia L.Y."/>
            <person name="Li J."/>
            <person name="Zhao F."/>
            <person name="Cao W.C."/>
        </authorList>
    </citation>
    <scope>NUCLEOTIDE SEQUENCE [LARGE SCALE GENOMIC DNA]</scope>
    <source>
        <strain evidence="2">HaeL-2018</strain>
    </source>
</reference>
<comment type="caution">
    <text evidence="2">The sequence shown here is derived from an EMBL/GenBank/DDBJ whole genome shotgun (WGS) entry which is preliminary data.</text>
</comment>
<evidence type="ECO:0000256" key="1">
    <source>
        <dbReference type="PIRSR" id="PIRSR605301-1"/>
    </source>
</evidence>
<dbReference type="Pfam" id="PF03637">
    <property type="entry name" value="Mob1_phocein"/>
    <property type="match status" value="1"/>
</dbReference>
<name>A0A9J6G2I7_HAELO</name>
<dbReference type="EMBL" id="JABSTR010000006">
    <property type="protein sequence ID" value="KAH9372654.1"/>
    <property type="molecule type" value="Genomic_DNA"/>
</dbReference>
<evidence type="ECO:0000313" key="2">
    <source>
        <dbReference type="EMBL" id="KAH9372654.1"/>
    </source>
</evidence>
<dbReference type="Gene3D" id="1.20.140.30">
    <property type="entry name" value="MOB kinase activator"/>
    <property type="match status" value="1"/>
</dbReference>
<keyword evidence="3" id="KW-1185">Reference proteome</keyword>
<dbReference type="SUPFAM" id="SSF101152">
    <property type="entry name" value="Mob1/phocein"/>
    <property type="match status" value="1"/>
</dbReference>
<feature type="binding site" evidence="1">
    <location>
        <position position="43"/>
    </location>
    <ligand>
        <name>Zn(2+)</name>
        <dbReference type="ChEBI" id="CHEBI:29105"/>
    </ligand>
</feature>